<evidence type="ECO:0000313" key="2">
    <source>
        <dbReference type="EMBL" id="KAF3556625.1"/>
    </source>
</evidence>
<feature type="compositionally biased region" description="Polar residues" evidence="1">
    <location>
        <begin position="72"/>
        <end position="81"/>
    </location>
</feature>
<name>A0A8S9R435_BRACR</name>
<accession>A0A8S9R435</accession>
<feature type="region of interest" description="Disordered" evidence="1">
    <location>
        <begin position="57"/>
        <end position="107"/>
    </location>
</feature>
<comment type="caution">
    <text evidence="2">The sequence shown here is derived from an EMBL/GenBank/DDBJ whole genome shotgun (WGS) entry which is preliminary data.</text>
</comment>
<gene>
    <name evidence="2" type="ORF">F2Q69_00011727</name>
</gene>
<feature type="compositionally biased region" description="Polar residues" evidence="1">
    <location>
        <begin position="97"/>
        <end position="107"/>
    </location>
</feature>
<dbReference type="AlphaFoldDB" id="A0A8S9R435"/>
<proteinExistence type="predicted"/>
<protein>
    <submittedName>
        <fullName evidence="2">Uncharacterized protein</fullName>
    </submittedName>
</protein>
<feature type="compositionally biased region" description="Basic residues" evidence="1">
    <location>
        <begin position="82"/>
        <end position="92"/>
    </location>
</feature>
<evidence type="ECO:0000256" key="1">
    <source>
        <dbReference type="SAM" id="MobiDB-lite"/>
    </source>
</evidence>
<reference evidence="2" key="1">
    <citation type="submission" date="2019-12" db="EMBL/GenBank/DDBJ databases">
        <title>Genome sequencing and annotation of Brassica cretica.</title>
        <authorList>
            <person name="Studholme D.J."/>
            <person name="Sarris P."/>
        </authorList>
    </citation>
    <scope>NUCLEOTIDE SEQUENCE</scope>
    <source>
        <strain evidence="2">PFS-109/04</strain>
        <tissue evidence="2">Leaf</tissue>
    </source>
</reference>
<evidence type="ECO:0000313" key="3">
    <source>
        <dbReference type="Proteomes" id="UP000712600"/>
    </source>
</evidence>
<organism evidence="2 3">
    <name type="scientific">Brassica cretica</name>
    <name type="common">Mustard</name>
    <dbReference type="NCBI Taxonomy" id="69181"/>
    <lineage>
        <taxon>Eukaryota</taxon>
        <taxon>Viridiplantae</taxon>
        <taxon>Streptophyta</taxon>
        <taxon>Embryophyta</taxon>
        <taxon>Tracheophyta</taxon>
        <taxon>Spermatophyta</taxon>
        <taxon>Magnoliopsida</taxon>
        <taxon>eudicotyledons</taxon>
        <taxon>Gunneridae</taxon>
        <taxon>Pentapetalae</taxon>
        <taxon>rosids</taxon>
        <taxon>malvids</taxon>
        <taxon>Brassicales</taxon>
        <taxon>Brassicaceae</taxon>
        <taxon>Brassiceae</taxon>
        <taxon>Brassica</taxon>
    </lineage>
</organism>
<dbReference type="Proteomes" id="UP000712600">
    <property type="component" value="Unassembled WGS sequence"/>
</dbReference>
<dbReference type="EMBL" id="QGKX02000996">
    <property type="protein sequence ID" value="KAF3556625.1"/>
    <property type="molecule type" value="Genomic_DNA"/>
</dbReference>
<sequence>MASAIAANRVGSSFQYQEKPRLSDDYDRFGKMKAMVCSAQGLTLGLRLEEPKDLSFCVGRNPTEYGAGPSGNKPSGVSHNSSKQRRRPHIRKRQEQQRANSGILQGL</sequence>